<dbReference type="InterPro" id="IPR051132">
    <property type="entry name" value="3-5_Exonuclease_domain"/>
</dbReference>
<dbReference type="InterPro" id="IPR012337">
    <property type="entry name" value="RNaseH-like_sf"/>
</dbReference>
<dbReference type="PANTHER" id="PTHR13620">
    <property type="entry name" value="3-5 EXONUCLEASE"/>
    <property type="match status" value="1"/>
</dbReference>
<dbReference type="GO" id="GO:0005634">
    <property type="term" value="C:nucleus"/>
    <property type="evidence" value="ECO:0007669"/>
    <property type="project" value="TreeGrafter"/>
</dbReference>
<reference evidence="3 4" key="1">
    <citation type="journal article" date="2020" name="IScience">
        <title>Genome Sequencing of the Endangered Kingdonia uniflora (Circaeasteraceae, Ranunculales) Reveals Potential Mechanisms of Evolutionary Specialization.</title>
        <authorList>
            <person name="Sun Y."/>
            <person name="Deng T."/>
            <person name="Zhang A."/>
            <person name="Moore M.J."/>
            <person name="Landis J.B."/>
            <person name="Lin N."/>
            <person name="Zhang H."/>
            <person name="Zhang X."/>
            <person name="Huang J."/>
            <person name="Zhang X."/>
            <person name="Sun H."/>
            <person name="Wang H."/>
        </authorList>
    </citation>
    <scope>NUCLEOTIDE SEQUENCE [LARGE SCALE GENOMIC DNA]</scope>
    <source>
        <strain evidence="3">TB1705</strain>
        <tissue evidence="3">Leaf</tissue>
    </source>
</reference>
<name>A0A7J7NV76_9MAGN</name>
<evidence type="ECO:0008006" key="5">
    <source>
        <dbReference type="Google" id="ProtNLM"/>
    </source>
</evidence>
<protein>
    <recommendedName>
        <fullName evidence="5">3'-5' exonuclease domain-containing protein</fullName>
    </recommendedName>
</protein>
<accession>A0A7J7NV76</accession>
<organism evidence="3 4">
    <name type="scientific">Kingdonia uniflora</name>
    <dbReference type="NCBI Taxonomy" id="39325"/>
    <lineage>
        <taxon>Eukaryota</taxon>
        <taxon>Viridiplantae</taxon>
        <taxon>Streptophyta</taxon>
        <taxon>Embryophyta</taxon>
        <taxon>Tracheophyta</taxon>
        <taxon>Spermatophyta</taxon>
        <taxon>Magnoliopsida</taxon>
        <taxon>Ranunculales</taxon>
        <taxon>Circaeasteraceae</taxon>
        <taxon>Kingdonia</taxon>
    </lineage>
</organism>
<dbReference type="AlphaFoldDB" id="A0A7J7NV76"/>
<dbReference type="Gene3D" id="3.30.420.10">
    <property type="entry name" value="Ribonuclease H-like superfamily/Ribonuclease H"/>
    <property type="match status" value="1"/>
</dbReference>
<keyword evidence="1" id="KW-0540">Nuclease</keyword>
<dbReference type="SUPFAM" id="SSF53098">
    <property type="entry name" value="Ribonuclease H-like"/>
    <property type="match status" value="1"/>
</dbReference>
<comment type="caution">
    <text evidence="3">The sequence shown here is derived from an EMBL/GenBank/DDBJ whole genome shotgun (WGS) entry which is preliminary data.</text>
</comment>
<gene>
    <name evidence="3" type="ORF">GIB67_014709</name>
</gene>
<evidence type="ECO:0000313" key="3">
    <source>
        <dbReference type="EMBL" id="KAF6170892.1"/>
    </source>
</evidence>
<evidence type="ECO:0000256" key="2">
    <source>
        <dbReference type="ARBA" id="ARBA00022801"/>
    </source>
</evidence>
<evidence type="ECO:0000256" key="1">
    <source>
        <dbReference type="ARBA" id="ARBA00022722"/>
    </source>
</evidence>
<proteinExistence type="predicted"/>
<dbReference type="GO" id="GO:0005737">
    <property type="term" value="C:cytoplasm"/>
    <property type="evidence" value="ECO:0007669"/>
    <property type="project" value="TreeGrafter"/>
</dbReference>
<dbReference type="Proteomes" id="UP000541444">
    <property type="component" value="Unassembled WGS sequence"/>
</dbReference>
<dbReference type="GO" id="GO:0008408">
    <property type="term" value="F:3'-5' exonuclease activity"/>
    <property type="evidence" value="ECO:0007669"/>
    <property type="project" value="TreeGrafter"/>
</dbReference>
<sequence length="140" mass="15844">MRFVKRNCSTNSPTTKVRPETVISKIVSRSLASSILKSSFFFELGLKVGDDVAKLRNEYGLNSGRHADIHQLAKMRWPGRFSHPGLKDLAREVVGLYIAKPIYVTLSNWENGVLDDYQIEYACINFYASYKIGQKLLVEG</sequence>
<keyword evidence="4" id="KW-1185">Reference proteome</keyword>
<dbReference type="GO" id="GO:0003676">
    <property type="term" value="F:nucleic acid binding"/>
    <property type="evidence" value="ECO:0007669"/>
    <property type="project" value="InterPro"/>
</dbReference>
<dbReference type="PANTHER" id="PTHR13620:SF121">
    <property type="entry name" value="EMB|CAB82946.1-RELATED"/>
    <property type="match status" value="1"/>
</dbReference>
<dbReference type="EMBL" id="JACGCM010000554">
    <property type="protein sequence ID" value="KAF6170892.1"/>
    <property type="molecule type" value="Genomic_DNA"/>
</dbReference>
<dbReference type="InterPro" id="IPR036397">
    <property type="entry name" value="RNaseH_sf"/>
</dbReference>
<dbReference type="OrthoDB" id="446462at2759"/>
<evidence type="ECO:0000313" key="4">
    <source>
        <dbReference type="Proteomes" id="UP000541444"/>
    </source>
</evidence>
<keyword evidence="2" id="KW-0378">Hydrolase</keyword>